<dbReference type="SUPFAM" id="SSF54523">
    <property type="entry name" value="Pili subunits"/>
    <property type="match status" value="1"/>
</dbReference>
<dbReference type="InterPro" id="IPR045584">
    <property type="entry name" value="Pilin-like"/>
</dbReference>
<dbReference type="Pfam" id="PF07963">
    <property type="entry name" value="N_methyl"/>
    <property type="match status" value="1"/>
</dbReference>
<keyword evidence="1" id="KW-0488">Methylation</keyword>
<evidence type="ECO:0000256" key="1">
    <source>
        <dbReference type="ARBA" id="ARBA00022481"/>
    </source>
</evidence>
<dbReference type="InterPro" id="IPR000983">
    <property type="entry name" value="Bac_GSPG_pilin"/>
</dbReference>
<dbReference type="PROSITE" id="PS00409">
    <property type="entry name" value="PROKAR_NTER_METHYL"/>
    <property type="match status" value="1"/>
</dbReference>
<keyword evidence="2" id="KW-0472">Membrane</keyword>
<evidence type="ECO:0000313" key="3">
    <source>
        <dbReference type="EMBL" id="NMF92819.1"/>
    </source>
</evidence>
<protein>
    <submittedName>
        <fullName evidence="3">Prepilin-type N-terminal cleavage/methylation domain-containing protein</fullName>
    </submittedName>
</protein>
<dbReference type="NCBIfam" id="TIGR02532">
    <property type="entry name" value="IV_pilin_GFxxxE"/>
    <property type="match status" value="1"/>
</dbReference>
<proteinExistence type="predicted"/>
<name>A0ABX1N1P3_9RHOO</name>
<feature type="transmembrane region" description="Helical" evidence="2">
    <location>
        <begin position="12"/>
        <end position="32"/>
    </location>
</feature>
<sequence length="159" mass="17438">MSARAVRGFTLIELVVTVAIVAVLASAAMPLAELTAQRARESELRAALRAIRSGIDAYKAAFDANRIEREAGASGYPPDLAALVKGVPDITDPNSRKIYFLRRIPRDPFFTDPSVPAERTWGLRSYASPPETPAEGEDVFDIHSVSRRVGLNGIPYREW</sequence>
<comment type="caution">
    <text evidence="3">The sequence shown here is derived from an EMBL/GenBank/DDBJ whole genome shotgun (WGS) entry which is preliminary data.</text>
</comment>
<dbReference type="PANTHER" id="PTHR30093">
    <property type="entry name" value="GENERAL SECRETION PATHWAY PROTEIN G"/>
    <property type="match status" value="1"/>
</dbReference>
<keyword evidence="2" id="KW-1133">Transmembrane helix</keyword>
<keyword evidence="2" id="KW-0812">Transmembrane</keyword>
<evidence type="ECO:0000313" key="4">
    <source>
        <dbReference type="Proteomes" id="UP000601990"/>
    </source>
</evidence>
<dbReference type="InterPro" id="IPR012902">
    <property type="entry name" value="N_methyl_site"/>
</dbReference>
<evidence type="ECO:0000256" key="2">
    <source>
        <dbReference type="SAM" id="Phobius"/>
    </source>
</evidence>
<accession>A0ABX1N1P3</accession>
<dbReference type="PRINTS" id="PR00813">
    <property type="entry name" value="BCTERIALGSPG"/>
</dbReference>
<dbReference type="EMBL" id="WTVH01000007">
    <property type="protein sequence ID" value="NMF92819.1"/>
    <property type="molecule type" value="Genomic_DNA"/>
</dbReference>
<dbReference type="Proteomes" id="UP000601990">
    <property type="component" value="Unassembled WGS sequence"/>
</dbReference>
<organism evidence="3 4">
    <name type="scientific">Aromatoleum buckelii</name>
    <dbReference type="NCBI Taxonomy" id="200254"/>
    <lineage>
        <taxon>Bacteria</taxon>
        <taxon>Pseudomonadati</taxon>
        <taxon>Pseudomonadota</taxon>
        <taxon>Betaproteobacteria</taxon>
        <taxon>Rhodocyclales</taxon>
        <taxon>Rhodocyclaceae</taxon>
        <taxon>Aromatoleum</taxon>
    </lineage>
</organism>
<dbReference type="PANTHER" id="PTHR30093:SF47">
    <property type="entry name" value="TYPE IV PILUS NON-CORE MINOR PILIN PILE"/>
    <property type="match status" value="1"/>
</dbReference>
<dbReference type="Gene3D" id="3.30.700.10">
    <property type="entry name" value="Glycoprotein, Type 4 Pilin"/>
    <property type="match status" value="1"/>
</dbReference>
<dbReference type="RefSeq" id="WP_169198110.1">
    <property type="nucleotide sequence ID" value="NZ_WTVH02000010.1"/>
</dbReference>
<gene>
    <name evidence="3" type="ORF">GO608_05700</name>
</gene>
<keyword evidence="4" id="KW-1185">Reference proteome</keyword>
<reference evidence="3" key="1">
    <citation type="submission" date="2019-12" db="EMBL/GenBank/DDBJ databases">
        <title>Comparative genomics gives insights into the taxonomy of the Azoarcus-Aromatoleum group and reveals separate origins of nif in the plant-associated Azoarcus and non-plant-associated Aromatoleum sub-groups.</title>
        <authorList>
            <person name="Lafos M."/>
            <person name="Maluk M."/>
            <person name="Batista M."/>
            <person name="Junghare M."/>
            <person name="Carmona M."/>
            <person name="Faoro H."/>
            <person name="Cruz L.M."/>
            <person name="Battistoni F."/>
            <person name="De Souza E."/>
            <person name="Pedrosa F."/>
            <person name="Chen W.-M."/>
            <person name="Poole P.S."/>
            <person name="Dixon R.A."/>
            <person name="James E.K."/>
        </authorList>
    </citation>
    <scope>NUCLEOTIDE SEQUENCE</scope>
    <source>
        <strain evidence="3">U120</strain>
    </source>
</reference>